<dbReference type="EMBL" id="JACCBS010000002">
    <property type="protein sequence ID" value="NYE57728.1"/>
    <property type="molecule type" value="Genomic_DNA"/>
</dbReference>
<comment type="similarity">
    <text evidence="4">Belongs to the HepT RNase toxin family.</text>
</comment>
<sequence>MIGMRNLFVHEYFGVSIKIIWETIKRDIPDLIKKIENINL</sequence>
<keyword evidence="6" id="KW-1185">Reference proteome</keyword>
<reference evidence="5 6" key="1">
    <citation type="submission" date="2020-07" db="EMBL/GenBank/DDBJ databases">
        <title>Genomic Encyclopedia of Type Strains, Phase III (KMG-III): the genomes of soil and plant-associated and newly described type strains.</title>
        <authorList>
            <person name="Whitman W."/>
        </authorList>
    </citation>
    <scope>NUCLEOTIDE SEQUENCE [LARGE SCALE GENOMIC DNA]</scope>
    <source>
        <strain evidence="5 6">DSM 11255</strain>
    </source>
</reference>
<dbReference type="InterPro" id="IPR008201">
    <property type="entry name" value="HepT-like"/>
</dbReference>
<dbReference type="Gene3D" id="1.20.120.580">
    <property type="entry name" value="bsu32300-like"/>
    <property type="match status" value="1"/>
</dbReference>
<organism evidence="5 6">
    <name type="scientific">Carboxydothermus ferrireducens DSM 11255</name>
    <dbReference type="NCBI Taxonomy" id="1119529"/>
    <lineage>
        <taxon>Bacteria</taxon>
        <taxon>Bacillati</taxon>
        <taxon>Bacillota</taxon>
        <taxon>Clostridia</taxon>
        <taxon>Thermoanaerobacterales</taxon>
        <taxon>Thermoanaerobacteraceae</taxon>
        <taxon>Carboxydothermus</taxon>
    </lineage>
</organism>
<evidence type="ECO:0000256" key="4">
    <source>
        <dbReference type="ARBA" id="ARBA00024207"/>
    </source>
</evidence>
<keyword evidence="1" id="KW-1277">Toxin-antitoxin system</keyword>
<protein>
    <submittedName>
        <fullName evidence="5">Uncharacterized protein with HEPN domain</fullName>
    </submittedName>
</protein>
<evidence type="ECO:0000313" key="6">
    <source>
        <dbReference type="Proteomes" id="UP000604066"/>
    </source>
</evidence>
<evidence type="ECO:0000256" key="3">
    <source>
        <dbReference type="ARBA" id="ARBA00022801"/>
    </source>
</evidence>
<dbReference type="Proteomes" id="UP000604066">
    <property type="component" value="Unassembled WGS sequence"/>
</dbReference>
<evidence type="ECO:0000256" key="1">
    <source>
        <dbReference type="ARBA" id="ARBA00022649"/>
    </source>
</evidence>
<keyword evidence="3" id="KW-0378">Hydrolase</keyword>
<dbReference type="InterPro" id="IPR037038">
    <property type="entry name" value="HepT-like_sf"/>
</dbReference>
<name>A0ABX2RD33_9THEO</name>
<accession>A0ABX2RD33</accession>
<dbReference type="Pfam" id="PF01934">
    <property type="entry name" value="HepT-like"/>
    <property type="match status" value="1"/>
</dbReference>
<proteinExistence type="inferred from homology"/>
<comment type="caution">
    <text evidence="5">The sequence shown here is derived from an EMBL/GenBank/DDBJ whole genome shotgun (WGS) entry which is preliminary data.</text>
</comment>
<keyword evidence="2" id="KW-0540">Nuclease</keyword>
<evidence type="ECO:0000313" key="5">
    <source>
        <dbReference type="EMBL" id="NYE57728.1"/>
    </source>
</evidence>
<gene>
    <name evidence="5" type="ORF">HDG70_001443</name>
</gene>
<evidence type="ECO:0000256" key="2">
    <source>
        <dbReference type="ARBA" id="ARBA00022722"/>
    </source>
</evidence>